<name>A0ABY8HDY5_ENSAD</name>
<evidence type="ECO:0000313" key="1">
    <source>
        <dbReference type="EMBL" id="WFP89699.1"/>
    </source>
</evidence>
<sequence>MASLPRQILIERVLQLWHDGQHDTYAIAALLDIDEREVCEIIEQSERRAL</sequence>
<accession>A0ABY8HDY5</accession>
<dbReference type="EMBL" id="CP121308">
    <property type="protein sequence ID" value="WFP89699.1"/>
    <property type="molecule type" value="Genomic_DNA"/>
</dbReference>
<dbReference type="RefSeq" id="WP_167550698.1">
    <property type="nucleotide sequence ID" value="NZ_CP015880.1"/>
</dbReference>
<reference evidence="1 2" key="1">
    <citation type="submission" date="2023-03" db="EMBL/GenBank/DDBJ databases">
        <title>Comparative genome and transcriptome analysis combination mining strategies for increasing vitamin B12 production of Ensifer adhaerens strain.</title>
        <authorList>
            <person name="Yongheng L."/>
        </authorList>
    </citation>
    <scope>NUCLEOTIDE SEQUENCE [LARGE SCALE GENOMIC DNA]</scope>
    <source>
        <strain evidence="1 2">Casida A-T305</strain>
    </source>
</reference>
<proteinExistence type="predicted"/>
<dbReference type="GeneID" id="51989414"/>
<keyword evidence="2" id="KW-1185">Reference proteome</keyword>
<dbReference type="Proteomes" id="UP001214094">
    <property type="component" value="Chromosome"/>
</dbReference>
<protein>
    <submittedName>
        <fullName evidence="1">Uncharacterized protein</fullName>
    </submittedName>
</protein>
<evidence type="ECO:0000313" key="2">
    <source>
        <dbReference type="Proteomes" id="UP001214094"/>
    </source>
</evidence>
<gene>
    <name evidence="1" type="ORF">P4B07_14165</name>
</gene>
<organism evidence="1 2">
    <name type="scientific">Ensifer adhaerens</name>
    <name type="common">Sinorhizobium morelense</name>
    <dbReference type="NCBI Taxonomy" id="106592"/>
    <lineage>
        <taxon>Bacteria</taxon>
        <taxon>Pseudomonadati</taxon>
        <taxon>Pseudomonadota</taxon>
        <taxon>Alphaproteobacteria</taxon>
        <taxon>Hyphomicrobiales</taxon>
        <taxon>Rhizobiaceae</taxon>
        <taxon>Sinorhizobium/Ensifer group</taxon>
        <taxon>Ensifer</taxon>
    </lineage>
</organism>